<dbReference type="GO" id="GO:0032259">
    <property type="term" value="P:methylation"/>
    <property type="evidence" value="ECO:0007669"/>
    <property type="project" value="UniProtKB-KW"/>
</dbReference>
<dbReference type="PANTHER" id="PTHR34203:SF15">
    <property type="entry name" value="SLL1173 PROTEIN"/>
    <property type="match status" value="1"/>
</dbReference>
<dbReference type="PANTHER" id="PTHR34203">
    <property type="entry name" value="METHYLTRANSFERASE, FKBM FAMILY PROTEIN"/>
    <property type="match status" value="1"/>
</dbReference>
<dbReference type="Pfam" id="PF05050">
    <property type="entry name" value="Methyltransf_21"/>
    <property type="match status" value="1"/>
</dbReference>
<comment type="caution">
    <text evidence="2">The sequence shown here is derived from an EMBL/GenBank/DDBJ whole genome shotgun (WGS) entry which is preliminary data.</text>
</comment>
<dbReference type="InterPro" id="IPR006342">
    <property type="entry name" value="FkbM_mtfrase"/>
</dbReference>
<evidence type="ECO:0000313" key="2">
    <source>
        <dbReference type="EMBL" id="KPU61406.1"/>
    </source>
</evidence>
<dbReference type="OrthoDB" id="292760at2"/>
<dbReference type="GO" id="GO:0008168">
    <property type="term" value="F:methyltransferase activity"/>
    <property type="evidence" value="ECO:0007669"/>
    <property type="project" value="UniProtKB-KW"/>
</dbReference>
<dbReference type="EMBL" id="LJXB01000055">
    <property type="protein sequence ID" value="KPU61406.1"/>
    <property type="molecule type" value="Genomic_DNA"/>
</dbReference>
<evidence type="ECO:0000313" key="3">
    <source>
        <dbReference type="Proteomes" id="UP000050349"/>
    </source>
</evidence>
<dbReference type="PATRIC" id="fig|294.162.peg.847"/>
<dbReference type="Proteomes" id="UP000050349">
    <property type="component" value="Unassembled WGS sequence"/>
</dbReference>
<keyword evidence="2" id="KW-0489">Methyltransferase</keyword>
<sequence>MNVIKSKNARAIALKEAFQYVSDMPQTIFDQLASPKVSPYYGFADIEISGVPSFAMFSNNDDFVVQAYFWKGADAYESTSLKLWTALARRSASILDVGAYSGVYSLAASKASPKSKIYAIEALDRVYSRLLINKAANSAANINCFNFAVSDCDSEIELLIYSGQDVLVSGSSTVPEACDREPHESKRVKSLSLDSFIQSNAIPNVGLIKIDAEGAEHLILKGAHKTISSALPDIICELLPAAKTNEIISLFGSLGYRYYKISESTMKLVEHLIPPVSVEAPDYNTFVSAKSKGELLHLLPGFEIITMD</sequence>
<dbReference type="AlphaFoldDB" id="A0A0P8X5D9"/>
<dbReference type="InterPro" id="IPR052514">
    <property type="entry name" value="SAM-dependent_MTase"/>
</dbReference>
<proteinExistence type="predicted"/>
<evidence type="ECO:0000259" key="1">
    <source>
        <dbReference type="Pfam" id="PF05050"/>
    </source>
</evidence>
<name>A0A0P8X5D9_PSEFL</name>
<dbReference type="SUPFAM" id="SSF53335">
    <property type="entry name" value="S-adenosyl-L-methionine-dependent methyltransferases"/>
    <property type="match status" value="1"/>
</dbReference>
<gene>
    <name evidence="2" type="ORF">AN403_5473</name>
</gene>
<feature type="domain" description="Methyltransferase FkbM" evidence="1">
    <location>
        <begin position="96"/>
        <end position="258"/>
    </location>
</feature>
<dbReference type="InterPro" id="IPR029063">
    <property type="entry name" value="SAM-dependent_MTases_sf"/>
</dbReference>
<organism evidence="2 3">
    <name type="scientific">Pseudomonas fluorescens</name>
    <dbReference type="NCBI Taxonomy" id="294"/>
    <lineage>
        <taxon>Bacteria</taxon>
        <taxon>Pseudomonadati</taxon>
        <taxon>Pseudomonadota</taxon>
        <taxon>Gammaproteobacteria</taxon>
        <taxon>Pseudomonadales</taxon>
        <taxon>Pseudomonadaceae</taxon>
        <taxon>Pseudomonas</taxon>
    </lineage>
</organism>
<reference evidence="2 3" key="1">
    <citation type="submission" date="2015-09" db="EMBL/GenBank/DDBJ databases">
        <authorList>
            <person name="Jackson K.R."/>
            <person name="Lunt B.L."/>
            <person name="Fisher J.N.B."/>
            <person name="Gardner A.V."/>
            <person name="Bailey M.E."/>
            <person name="Deus L.M."/>
            <person name="Earl A.S."/>
            <person name="Gibby P.D."/>
            <person name="Hartmann K.A."/>
            <person name="Liu J.E."/>
            <person name="Manci A.M."/>
            <person name="Nielsen D.A."/>
            <person name="Solomon M.B."/>
            <person name="Breakwell D.P."/>
            <person name="Burnett S.H."/>
            <person name="Grose J.H."/>
        </authorList>
    </citation>
    <scope>NUCLEOTIDE SEQUENCE [LARGE SCALE GENOMIC DNA]</scope>
    <source>
        <strain evidence="2 3">S613</strain>
    </source>
</reference>
<accession>A0A0P8X5D9</accession>
<dbReference type="Gene3D" id="3.40.50.150">
    <property type="entry name" value="Vaccinia Virus protein VP39"/>
    <property type="match status" value="1"/>
</dbReference>
<keyword evidence="2" id="KW-0808">Transferase</keyword>
<dbReference type="RefSeq" id="WP_081015043.1">
    <property type="nucleotide sequence ID" value="NZ_LJXB01000055.1"/>
</dbReference>
<dbReference type="NCBIfam" id="TIGR01444">
    <property type="entry name" value="fkbM_fam"/>
    <property type="match status" value="1"/>
</dbReference>
<protein>
    <submittedName>
        <fullName evidence="2">Methyltransferase, FkbM family domain protein</fullName>
    </submittedName>
</protein>